<dbReference type="Gene3D" id="2.130.10.10">
    <property type="entry name" value="YVTN repeat-like/Quinoprotein amine dehydrogenase"/>
    <property type="match status" value="7"/>
</dbReference>
<evidence type="ECO:0000313" key="5">
    <source>
        <dbReference type="EMBL" id="KEY69925.1"/>
    </source>
</evidence>
<gene>
    <name evidence="5" type="ORF">S7711_06461</name>
</gene>
<feature type="repeat" description="WD" evidence="3">
    <location>
        <begin position="827"/>
        <end position="868"/>
    </location>
</feature>
<dbReference type="FunFam" id="3.40.50.300:FF:001638">
    <property type="entry name" value="NACHT and WD40 domain protein"/>
    <property type="match status" value="1"/>
</dbReference>
<dbReference type="Proteomes" id="UP000028045">
    <property type="component" value="Unassembled WGS sequence"/>
</dbReference>
<feature type="domain" description="NACHT" evidence="4">
    <location>
        <begin position="295"/>
        <end position="439"/>
    </location>
</feature>
<evidence type="ECO:0000256" key="2">
    <source>
        <dbReference type="ARBA" id="ARBA00022737"/>
    </source>
</evidence>
<evidence type="ECO:0000259" key="4">
    <source>
        <dbReference type="PROSITE" id="PS50837"/>
    </source>
</evidence>
<keyword evidence="2" id="KW-0677">Repeat</keyword>
<feature type="repeat" description="WD" evidence="3">
    <location>
        <begin position="1120"/>
        <end position="1161"/>
    </location>
</feature>
<dbReference type="PANTHER" id="PTHR19848">
    <property type="entry name" value="WD40 REPEAT PROTEIN"/>
    <property type="match status" value="1"/>
</dbReference>
<dbReference type="SUPFAM" id="SSF50978">
    <property type="entry name" value="WD40 repeat-like"/>
    <property type="match status" value="2"/>
</dbReference>
<organism evidence="5 6">
    <name type="scientific">Stachybotrys chartarum (strain CBS 109288 / IBT 7711)</name>
    <name type="common">Toxic black mold</name>
    <name type="synonym">Stilbospora chartarum</name>
    <dbReference type="NCBI Taxonomy" id="1280523"/>
    <lineage>
        <taxon>Eukaryota</taxon>
        <taxon>Fungi</taxon>
        <taxon>Dikarya</taxon>
        <taxon>Ascomycota</taxon>
        <taxon>Pezizomycotina</taxon>
        <taxon>Sordariomycetes</taxon>
        <taxon>Hypocreomycetidae</taxon>
        <taxon>Hypocreales</taxon>
        <taxon>Stachybotryaceae</taxon>
        <taxon>Stachybotrys</taxon>
    </lineage>
</organism>
<dbReference type="HOGENOM" id="CLU_000288_6_16_1"/>
<evidence type="ECO:0000313" key="6">
    <source>
        <dbReference type="Proteomes" id="UP000028045"/>
    </source>
</evidence>
<dbReference type="Pfam" id="PF00400">
    <property type="entry name" value="WD40"/>
    <property type="match status" value="12"/>
</dbReference>
<name>A0A084AX96_STACB</name>
<dbReference type="InterPro" id="IPR001680">
    <property type="entry name" value="WD40_rpt"/>
</dbReference>
<dbReference type="OrthoDB" id="538223at2759"/>
<dbReference type="PROSITE" id="PS50294">
    <property type="entry name" value="WD_REPEATS_REGION"/>
    <property type="match status" value="12"/>
</dbReference>
<accession>A0A084AX96</accession>
<dbReference type="Pfam" id="PF24883">
    <property type="entry name" value="NPHP3_N"/>
    <property type="match status" value="1"/>
</dbReference>
<protein>
    <recommendedName>
        <fullName evidence="4">NACHT domain-containing protein</fullName>
    </recommendedName>
</protein>
<dbReference type="InterPro" id="IPR019775">
    <property type="entry name" value="WD40_repeat_CS"/>
</dbReference>
<dbReference type="InterPro" id="IPR010730">
    <property type="entry name" value="HET"/>
</dbReference>
<feature type="repeat" description="WD" evidence="3">
    <location>
        <begin position="869"/>
        <end position="910"/>
    </location>
</feature>
<feature type="repeat" description="WD" evidence="3">
    <location>
        <begin position="1330"/>
        <end position="1362"/>
    </location>
</feature>
<dbReference type="SMART" id="SM00320">
    <property type="entry name" value="WD40"/>
    <property type="match status" value="13"/>
</dbReference>
<dbReference type="PANTHER" id="PTHR19848:SF8">
    <property type="entry name" value="F-BOX AND WD REPEAT DOMAIN CONTAINING 7"/>
    <property type="match status" value="1"/>
</dbReference>
<dbReference type="PROSITE" id="PS50837">
    <property type="entry name" value="NACHT"/>
    <property type="match status" value="1"/>
</dbReference>
<feature type="repeat" description="WD" evidence="3">
    <location>
        <begin position="1078"/>
        <end position="1119"/>
    </location>
</feature>
<dbReference type="PRINTS" id="PR00320">
    <property type="entry name" value="GPROTEINBRPT"/>
</dbReference>
<dbReference type="InterPro" id="IPR007111">
    <property type="entry name" value="NACHT_NTPase"/>
</dbReference>
<feature type="repeat" description="WD" evidence="3">
    <location>
        <begin position="911"/>
        <end position="952"/>
    </location>
</feature>
<evidence type="ECO:0000256" key="3">
    <source>
        <dbReference type="PROSITE-ProRule" id="PRU00221"/>
    </source>
</evidence>
<dbReference type="PROSITE" id="PS50082">
    <property type="entry name" value="WD_REPEATS_2"/>
    <property type="match status" value="12"/>
</dbReference>
<dbReference type="InterPro" id="IPR036322">
    <property type="entry name" value="WD40_repeat_dom_sf"/>
</dbReference>
<dbReference type="PROSITE" id="PS00678">
    <property type="entry name" value="WD_REPEATS_1"/>
    <property type="match status" value="3"/>
</dbReference>
<dbReference type="EMBL" id="KL648503">
    <property type="protein sequence ID" value="KEY69925.1"/>
    <property type="molecule type" value="Genomic_DNA"/>
</dbReference>
<feature type="repeat" description="WD" evidence="3">
    <location>
        <begin position="995"/>
        <end position="1036"/>
    </location>
</feature>
<feature type="repeat" description="WD" evidence="3">
    <location>
        <begin position="962"/>
        <end position="985"/>
    </location>
</feature>
<dbReference type="Pfam" id="PF06985">
    <property type="entry name" value="HET"/>
    <property type="match status" value="1"/>
</dbReference>
<dbReference type="InterPro" id="IPR027417">
    <property type="entry name" value="P-loop_NTPase"/>
</dbReference>
<dbReference type="InterPro" id="IPR020472">
    <property type="entry name" value="WD40_PAC1"/>
</dbReference>
<feature type="repeat" description="WD" evidence="3">
    <location>
        <begin position="1288"/>
        <end position="1329"/>
    </location>
</feature>
<keyword evidence="6" id="KW-1185">Reference proteome</keyword>
<sequence>MRLLERTDAGEIRLTKFFVKNVPRYAILSHTWGTEEDEVSFKDLMDDTGKNKLGYDKIRFCGDQACRDGLKFFWVDTCCIDKSSSAELQEAINSMFSWYRNAVRCYAYLADVSTLTPTFNAHDKFSWERDFRASRWFTRGWTLQELIAPNSIEFFSMEKVRLGDRKSLEQDIHGITGIPLEALRGGPLANFSGPERMAWIEKRNTTREEDMAYSLFGIFDVQLPLLYGEGKEKALKRLREEIGKDDRCLADLRSTDPRDDKKRIEDDKGGLLQDSYGWVLDHAEFQQWRDSEDSSLLWIKGDPGKGKTMVLCGIINELEASTPSSIISFFFCQATDVRINNATSVLRGLVYLLVSQQPTLISHVRKKYDDAGKSLFEGANAWVALLGIFNSILQDPTLEMTYLVIDALDECLTDLPKLLDFIIRVSSSSTHIKWLVSSRNEHQIESEMMSIDEKVILSLESKQNAEQISHAVNSYIDYKLSTFKSLRGRDLLRLQVRDFLRQNASSTFLWVALVVQELKGLEHWDLLQAAEELPTDLYPLYDRMAGQIQRLSRRTLEFCKTILSTVVIAYRPLYLAEIGGLSGLPEQISGVADDVRKIVTMCGSFLAVRDNRIYLVHQSAKDYLSDQASTFLFPYGAATMHRSIFARSLELMSASLRRDMYCLGAPGFPINHVREPEPDPLATVRYSCVYWVGHLSDSVSGTNANLDNFLEDERAVYKFLKTKYLYWLEALSLLRAMREGVIAISQLEGFLGHTDPPQLESLVRDMHRFALCYGWIIEQAPLQTYASALIFAPVNSLVREHFKMEEPDWITTKPIVEEDWSACLQTLEGYENRVNSVAFSPDGQRLASASDDKTVKIWDTETGQCISTLEGHSARISTVAWSYDAAQLASASSDKTIKIWNLLMSQCISTLEGHSDSISTVAWSHDAAWLISASKDETAKIWNPATGECISTLGELPRSTMSVAWSHNAPRLASASYDNTIKIWDPATAWHISTLIGHTDWVTTVSWSYNAARLASASEDNKIKVWDPMTGQCILTLESLFVGSVAWSYDVAQLASVSYDPTTIKIWDLVIGQCTSTLEDHTNSVKSVDWSYNATRLASASSDNMVMIWDPATGQHISRLTRHTSWVTSLIWSHDEAWLASTSDDDAVIIWDPATGQCILRLEGHDAWATSVAWSYNAMQLASASDDKTVKIWNPLTGQCLMTLKGHRDRATSVAWSYNAMRLASGSWDKTVKIWNPITGQCIMTLKGHDGFVSTVVWSQNAMQLASGSSDKTVKIWNPIIGQCIMTLKGHDDFISTVAWSYDAIQLASTSFDKTVKIWNLITGQCIMTLKGHDGFVSTVVWSHDAAQLASASDDGTAKAWDPATAMGGASGRVLILAFAEDNPVS</sequence>
<dbReference type="InterPro" id="IPR015943">
    <property type="entry name" value="WD40/YVTN_repeat-like_dom_sf"/>
</dbReference>
<keyword evidence="1 3" id="KW-0853">WD repeat</keyword>
<feature type="repeat" description="WD" evidence="3">
    <location>
        <begin position="1204"/>
        <end position="1245"/>
    </location>
</feature>
<feature type="repeat" description="WD" evidence="3">
    <location>
        <begin position="1162"/>
        <end position="1203"/>
    </location>
</feature>
<evidence type="ECO:0000256" key="1">
    <source>
        <dbReference type="ARBA" id="ARBA00022574"/>
    </source>
</evidence>
<dbReference type="CDD" id="cd00200">
    <property type="entry name" value="WD40"/>
    <property type="match status" value="2"/>
</dbReference>
<feature type="repeat" description="WD" evidence="3">
    <location>
        <begin position="1246"/>
        <end position="1278"/>
    </location>
</feature>
<reference evidence="5 6" key="1">
    <citation type="journal article" date="2014" name="BMC Genomics">
        <title>Comparative genome sequencing reveals chemotype-specific gene clusters in the toxigenic black mold Stachybotrys.</title>
        <authorList>
            <person name="Semeiks J."/>
            <person name="Borek D."/>
            <person name="Otwinowski Z."/>
            <person name="Grishin N.V."/>
        </authorList>
    </citation>
    <scope>NUCLEOTIDE SEQUENCE [LARGE SCALE GENOMIC DNA]</scope>
    <source>
        <strain evidence="6">CBS 109288 / IBT 7711</strain>
    </source>
</reference>
<dbReference type="InterPro" id="IPR056884">
    <property type="entry name" value="NPHP3-like_N"/>
</dbReference>
<proteinExistence type="predicted"/>
<dbReference type="Gene3D" id="3.40.50.300">
    <property type="entry name" value="P-loop containing nucleotide triphosphate hydrolases"/>
    <property type="match status" value="1"/>
</dbReference>